<dbReference type="Proteomes" id="UP000015241">
    <property type="component" value="Unassembled WGS sequence"/>
</dbReference>
<protein>
    <submittedName>
        <fullName evidence="1">Uncharacterized protein</fullName>
    </submittedName>
</protein>
<accession>S8FUI0</accession>
<evidence type="ECO:0000313" key="1">
    <source>
        <dbReference type="EMBL" id="EPT01890.1"/>
    </source>
</evidence>
<keyword evidence="2" id="KW-1185">Reference proteome</keyword>
<dbReference type="EMBL" id="KE504139">
    <property type="protein sequence ID" value="EPT01890.1"/>
    <property type="molecule type" value="Genomic_DNA"/>
</dbReference>
<dbReference type="AlphaFoldDB" id="S8FUI0"/>
<evidence type="ECO:0000313" key="2">
    <source>
        <dbReference type="Proteomes" id="UP000015241"/>
    </source>
</evidence>
<dbReference type="HOGENOM" id="CLU_1004861_0_0_1"/>
<dbReference type="Gene3D" id="3.80.10.10">
    <property type="entry name" value="Ribonuclease Inhibitor"/>
    <property type="match status" value="1"/>
</dbReference>
<proteinExistence type="predicted"/>
<sequence>MDIRSKIALRSLAHILVGKRMPRYGKIFYLLRLQEDASSPYLHTFPMLVPGTLFPNGHNMHITDVDWATQVTPHRDFFAYLSFFASVHSLTLEQCSFRAINQLYKLVAFLPSLTGLRLDGVRLASEADSPDILTGHIGSSLDSLDARDAPRRKPRLEELDLRMSSTTSTPMHTDRSLLSFAALYSSLVDLTLDVRYFPSLQVLEFFLLAFPALGGLSLEYDHTWLTPSHLQPSPGACDDGARKQTPMPALRSLAVHSTLRPRHTSLCGPARSGRATS</sequence>
<reference evidence="1 2" key="1">
    <citation type="journal article" date="2012" name="Science">
        <title>The Paleozoic origin of enzymatic lignin decomposition reconstructed from 31 fungal genomes.</title>
        <authorList>
            <person name="Floudas D."/>
            <person name="Binder M."/>
            <person name="Riley R."/>
            <person name="Barry K."/>
            <person name="Blanchette R.A."/>
            <person name="Henrissat B."/>
            <person name="Martinez A.T."/>
            <person name="Otillar R."/>
            <person name="Spatafora J.W."/>
            <person name="Yadav J.S."/>
            <person name="Aerts A."/>
            <person name="Benoit I."/>
            <person name="Boyd A."/>
            <person name="Carlson A."/>
            <person name="Copeland A."/>
            <person name="Coutinho P.M."/>
            <person name="de Vries R.P."/>
            <person name="Ferreira P."/>
            <person name="Findley K."/>
            <person name="Foster B."/>
            <person name="Gaskell J."/>
            <person name="Glotzer D."/>
            <person name="Gorecki P."/>
            <person name="Heitman J."/>
            <person name="Hesse C."/>
            <person name="Hori C."/>
            <person name="Igarashi K."/>
            <person name="Jurgens J.A."/>
            <person name="Kallen N."/>
            <person name="Kersten P."/>
            <person name="Kohler A."/>
            <person name="Kuees U."/>
            <person name="Kumar T.K.A."/>
            <person name="Kuo A."/>
            <person name="LaButti K."/>
            <person name="Larrondo L.F."/>
            <person name="Lindquist E."/>
            <person name="Ling A."/>
            <person name="Lombard V."/>
            <person name="Lucas S."/>
            <person name="Lundell T."/>
            <person name="Martin R."/>
            <person name="McLaughlin D.J."/>
            <person name="Morgenstern I."/>
            <person name="Morin E."/>
            <person name="Murat C."/>
            <person name="Nagy L.G."/>
            <person name="Nolan M."/>
            <person name="Ohm R.A."/>
            <person name="Patyshakuliyeva A."/>
            <person name="Rokas A."/>
            <person name="Ruiz-Duenas F.J."/>
            <person name="Sabat G."/>
            <person name="Salamov A."/>
            <person name="Samejima M."/>
            <person name="Schmutz J."/>
            <person name="Slot J.C."/>
            <person name="St John F."/>
            <person name="Stenlid J."/>
            <person name="Sun H."/>
            <person name="Sun S."/>
            <person name="Syed K."/>
            <person name="Tsang A."/>
            <person name="Wiebenga A."/>
            <person name="Young D."/>
            <person name="Pisabarro A."/>
            <person name="Eastwood D.C."/>
            <person name="Martin F."/>
            <person name="Cullen D."/>
            <person name="Grigoriev I.V."/>
            <person name="Hibbett D.S."/>
        </authorList>
    </citation>
    <scope>NUCLEOTIDE SEQUENCE</scope>
    <source>
        <strain evidence="2">FP-58527</strain>
    </source>
</reference>
<dbReference type="InParanoid" id="S8FUI0"/>
<gene>
    <name evidence="1" type="ORF">FOMPIDRAFT_1048482</name>
</gene>
<organism evidence="1 2">
    <name type="scientific">Fomitopsis schrenkii</name>
    <name type="common">Brown rot fungus</name>
    <dbReference type="NCBI Taxonomy" id="2126942"/>
    <lineage>
        <taxon>Eukaryota</taxon>
        <taxon>Fungi</taxon>
        <taxon>Dikarya</taxon>
        <taxon>Basidiomycota</taxon>
        <taxon>Agaricomycotina</taxon>
        <taxon>Agaricomycetes</taxon>
        <taxon>Polyporales</taxon>
        <taxon>Fomitopsis</taxon>
    </lineage>
</organism>
<dbReference type="SUPFAM" id="SSF52047">
    <property type="entry name" value="RNI-like"/>
    <property type="match status" value="1"/>
</dbReference>
<dbReference type="InterPro" id="IPR032675">
    <property type="entry name" value="LRR_dom_sf"/>
</dbReference>
<name>S8FUI0_FOMSC</name>